<keyword evidence="4 12" id="KW-0548">Nucleotidyltransferase</keyword>
<dbReference type="RefSeq" id="WP_272780262.1">
    <property type="nucleotide sequence ID" value="NZ_JAQQLI010000072.1"/>
</dbReference>
<dbReference type="CDD" id="cd02509">
    <property type="entry name" value="GDP-M1P_Guanylyltransferase"/>
    <property type="match status" value="1"/>
</dbReference>
<dbReference type="EC" id="2.7.7.13" evidence="2"/>
<organism evidence="12 13">
    <name type="scientific">Rhodoplanes tepidamans</name>
    <name type="common">Rhodoplanes cryptolactis</name>
    <dbReference type="NCBI Taxonomy" id="200616"/>
    <lineage>
        <taxon>Bacteria</taxon>
        <taxon>Pseudomonadati</taxon>
        <taxon>Pseudomonadota</taxon>
        <taxon>Alphaproteobacteria</taxon>
        <taxon>Hyphomicrobiales</taxon>
        <taxon>Nitrobacteraceae</taxon>
        <taxon>Rhodoplanes</taxon>
    </lineage>
</organism>
<evidence type="ECO:0000259" key="9">
    <source>
        <dbReference type="Pfam" id="PF00483"/>
    </source>
</evidence>
<dbReference type="InterPro" id="IPR011051">
    <property type="entry name" value="RmlC_Cupin_sf"/>
</dbReference>
<evidence type="ECO:0000256" key="1">
    <source>
        <dbReference type="ARBA" id="ARBA00006115"/>
    </source>
</evidence>
<keyword evidence="13" id="KW-1185">Reference proteome</keyword>
<dbReference type="SUPFAM" id="SSF51182">
    <property type="entry name" value="RmlC-like cupins"/>
    <property type="match status" value="1"/>
</dbReference>
<evidence type="ECO:0000256" key="7">
    <source>
        <dbReference type="ARBA" id="ARBA00047343"/>
    </source>
</evidence>
<name>A0ABT5JIM2_RHOTP</name>
<comment type="catalytic activity">
    <reaction evidence="7">
        <text>alpha-D-mannose 1-phosphate + GTP + H(+) = GDP-alpha-D-mannose + diphosphate</text>
        <dbReference type="Rhea" id="RHEA:15229"/>
        <dbReference type="ChEBI" id="CHEBI:15378"/>
        <dbReference type="ChEBI" id="CHEBI:33019"/>
        <dbReference type="ChEBI" id="CHEBI:37565"/>
        <dbReference type="ChEBI" id="CHEBI:57527"/>
        <dbReference type="ChEBI" id="CHEBI:58409"/>
        <dbReference type="EC" id="2.7.7.13"/>
    </reaction>
</comment>
<dbReference type="Gene3D" id="3.90.550.10">
    <property type="entry name" value="Spore Coat Polysaccharide Biosynthesis Protein SpsA, Chain A"/>
    <property type="match status" value="1"/>
</dbReference>
<sequence length="495" mass="52879">MSDDLTHVIPVILCGGNGSRLWPVSTAARPKQFQTMVGERSLLEETVERIRRIGIGRAPVLIGSERHAAELDAVARRYGGTALLEPVARNTGPAVALATHLALREGGSEVVLILPADHFVKDEVAFAEALRRAVGAAAGGRIVTLGIVPDRAATEYGWITPAGPLGDGAAQIAAFVEKPDAETARRLLSDGRHFWNAGMFVAKVDTLAAEFLRHELAMFNLAGDAVRTARRRGASVRLSTRLCSRFHSVPFDVAIMERSRRGAVVPAPIGWSDIGSWDAVWACLGKDDGGNATAGDVVLVDTRGALVRSQSKPIAVIGLEDVVVVESEDGILVGARDAAQTVKRIPDLVGASPQAEPVTGAAVRDPEALRPWGAYRALDRGRTFQVKHITVVPGGRLSLQYHHHRAEHWVVVAGTALVEIDGVERILAANESIYIPQGATHRLTNSTDAPLHLIEVQYGSYCGEDDIVRLEDVYGRAESPAGVFRQVTESAPAAA</sequence>
<dbReference type="Pfam" id="PF01050">
    <property type="entry name" value="MannoseP_isomer"/>
    <property type="match status" value="1"/>
</dbReference>
<dbReference type="CDD" id="cd02213">
    <property type="entry name" value="cupin_PMI_typeII_C"/>
    <property type="match status" value="1"/>
</dbReference>
<evidence type="ECO:0000256" key="2">
    <source>
        <dbReference type="ARBA" id="ARBA00012387"/>
    </source>
</evidence>
<dbReference type="InterPro" id="IPR054566">
    <property type="entry name" value="ManC/GMP-like_b-helix"/>
</dbReference>
<dbReference type="EMBL" id="JAQQLI010000072">
    <property type="protein sequence ID" value="MDC7789437.1"/>
    <property type="molecule type" value="Genomic_DNA"/>
</dbReference>
<dbReference type="InterPro" id="IPR005835">
    <property type="entry name" value="NTP_transferase_dom"/>
</dbReference>
<dbReference type="InterPro" id="IPR051161">
    <property type="entry name" value="Mannose-6P_isomerase_type2"/>
</dbReference>
<evidence type="ECO:0000256" key="8">
    <source>
        <dbReference type="RuleBase" id="RU004190"/>
    </source>
</evidence>
<keyword evidence="5" id="KW-0547">Nucleotide-binding</keyword>
<reference evidence="12" key="2">
    <citation type="submission" date="2023-02" db="EMBL/GenBank/DDBJ databases">
        <authorList>
            <person name="Rayyan A."/>
            <person name="Meyer T."/>
            <person name="Kyndt J.A."/>
        </authorList>
    </citation>
    <scope>NUCLEOTIDE SEQUENCE</scope>
    <source>
        <strain evidence="12">DSM 9987</strain>
    </source>
</reference>
<dbReference type="NCBIfam" id="TIGR01479">
    <property type="entry name" value="GMP_PMI"/>
    <property type="match status" value="1"/>
</dbReference>
<evidence type="ECO:0000313" key="12">
    <source>
        <dbReference type="EMBL" id="MDC7789437.1"/>
    </source>
</evidence>
<feature type="domain" description="MannoseP isomerase/GMP-like beta-helix" evidence="11">
    <location>
        <begin position="295"/>
        <end position="345"/>
    </location>
</feature>
<dbReference type="SUPFAM" id="SSF53448">
    <property type="entry name" value="Nucleotide-diphospho-sugar transferases"/>
    <property type="match status" value="1"/>
</dbReference>
<gene>
    <name evidence="12" type="ORF">PQJ73_27470</name>
</gene>
<dbReference type="Proteomes" id="UP001165652">
    <property type="component" value="Unassembled WGS sequence"/>
</dbReference>
<comment type="similarity">
    <text evidence="1 8">Belongs to the mannose-6-phosphate isomerase type 2 family.</text>
</comment>
<comment type="caution">
    <text evidence="12">The sequence shown here is derived from an EMBL/GenBank/DDBJ whole genome shotgun (WGS) entry which is preliminary data.</text>
</comment>
<proteinExistence type="inferred from homology"/>
<keyword evidence="12" id="KW-0413">Isomerase</keyword>
<evidence type="ECO:0000256" key="6">
    <source>
        <dbReference type="ARBA" id="ARBA00023134"/>
    </source>
</evidence>
<keyword evidence="3 12" id="KW-0808">Transferase</keyword>
<feature type="domain" description="Nucleotidyl transferase" evidence="9">
    <location>
        <begin position="10"/>
        <end position="282"/>
    </location>
</feature>
<dbReference type="Gene3D" id="2.60.120.10">
    <property type="entry name" value="Jelly Rolls"/>
    <property type="match status" value="1"/>
</dbReference>
<keyword evidence="6" id="KW-0342">GTP-binding</keyword>
<evidence type="ECO:0000256" key="3">
    <source>
        <dbReference type="ARBA" id="ARBA00022679"/>
    </source>
</evidence>
<dbReference type="Pfam" id="PF00483">
    <property type="entry name" value="NTP_transferase"/>
    <property type="match status" value="1"/>
</dbReference>
<protein>
    <recommendedName>
        <fullName evidence="2">mannose-1-phosphate guanylyltransferase</fullName>
        <ecNumber evidence="2">2.7.7.13</ecNumber>
    </recommendedName>
</protein>
<dbReference type="InterPro" id="IPR001538">
    <property type="entry name" value="Man6P_isomerase-2_C"/>
</dbReference>
<dbReference type="InterPro" id="IPR029044">
    <property type="entry name" value="Nucleotide-diphossugar_trans"/>
</dbReference>
<dbReference type="InterPro" id="IPR049577">
    <property type="entry name" value="GMPP_N"/>
</dbReference>
<evidence type="ECO:0000259" key="11">
    <source>
        <dbReference type="Pfam" id="PF22640"/>
    </source>
</evidence>
<evidence type="ECO:0000259" key="10">
    <source>
        <dbReference type="Pfam" id="PF01050"/>
    </source>
</evidence>
<accession>A0ABT5JIM2</accession>
<dbReference type="GO" id="GO:0004475">
    <property type="term" value="F:mannose-1-phosphate guanylyltransferase (GTP) activity"/>
    <property type="evidence" value="ECO:0007669"/>
    <property type="project" value="UniProtKB-EC"/>
</dbReference>
<dbReference type="InterPro" id="IPR014710">
    <property type="entry name" value="RmlC-like_jellyroll"/>
</dbReference>
<dbReference type="InterPro" id="IPR006375">
    <property type="entry name" value="Man1P_GuaTrfase/Man6P_Isoase"/>
</dbReference>
<dbReference type="PANTHER" id="PTHR46390">
    <property type="entry name" value="MANNOSE-1-PHOSPHATE GUANYLYLTRANSFERASE"/>
    <property type="match status" value="1"/>
</dbReference>
<evidence type="ECO:0000256" key="4">
    <source>
        <dbReference type="ARBA" id="ARBA00022695"/>
    </source>
</evidence>
<dbReference type="Pfam" id="PF22640">
    <property type="entry name" value="ManC_GMP_beta-helix"/>
    <property type="match status" value="1"/>
</dbReference>
<evidence type="ECO:0000256" key="5">
    <source>
        <dbReference type="ARBA" id="ARBA00022741"/>
    </source>
</evidence>
<reference evidence="12" key="1">
    <citation type="journal article" date="2023" name="Microbiol Resour">
        <title>Genome Sequences of Rhodoplanes serenus and Two Thermotolerant Strains, Rhodoplanes tepidamans and 'Rhodoplanes cryptolactis,' Further Refine the Genus.</title>
        <authorList>
            <person name="Rayyan A.A."/>
            <person name="Kyndt J.A."/>
        </authorList>
    </citation>
    <scope>NUCLEOTIDE SEQUENCE</scope>
    <source>
        <strain evidence="12">DSM 9987</strain>
    </source>
</reference>
<feature type="domain" description="Mannose-6-phosphate isomerase type II C-terminal" evidence="10">
    <location>
        <begin position="367"/>
        <end position="472"/>
    </location>
</feature>
<dbReference type="PANTHER" id="PTHR46390:SF1">
    <property type="entry name" value="MANNOSE-1-PHOSPHATE GUANYLYLTRANSFERASE"/>
    <property type="match status" value="1"/>
</dbReference>
<evidence type="ECO:0000313" key="13">
    <source>
        <dbReference type="Proteomes" id="UP001165652"/>
    </source>
</evidence>
<dbReference type="GO" id="GO:0004476">
    <property type="term" value="F:mannose-6-phosphate isomerase activity"/>
    <property type="evidence" value="ECO:0007669"/>
    <property type="project" value="UniProtKB-EC"/>
</dbReference>